<dbReference type="Gene3D" id="1.10.10.10">
    <property type="entry name" value="Winged helix-like DNA-binding domain superfamily/Winged helix DNA-binding domain"/>
    <property type="match status" value="1"/>
</dbReference>
<dbReference type="GO" id="GO:0003677">
    <property type="term" value="F:DNA binding"/>
    <property type="evidence" value="ECO:0007669"/>
    <property type="project" value="UniProtKB-KW"/>
</dbReference>
<dbReference type="InterPro" id="IPR036388">
    <property type="entry name" value="WH-like_DNA-bd_sf"/>
</dbReference>
<evidence type="ECO:0000313" key="3">
    <source>
        <dbReference type="Proteomes" id="UP000036513"/>
    </source>
</evidence>
<dbReference type="PATRIC" id="fig|37916.4.peg.7325"/>
<dbReference type="Pfam" id="PF12802">
    <property type="entry name" value="MarR_2"/>
    <property type="match status" value="1"/>
</dbReference>
<evidence type="ECO:0000259" key="1">
    <source>
        <dbReference type="PROSITE" id="PS50995"/>
    </source>
</evidence>
<dbReference type="GO" id="GO:0006950">
    <property type="term" value="P:response to stress"/>
    <property type="evidence" value="ECO:0007669"/>
    <property type="project" value="TreeGrafter"/>
</dbReference>
<dbReference type="SUPFAM" id="SSF46785">
    <property type="entry name" value="Winged helix' DNA-binding domain"/>
    <property type="match status" value="1"/>
</dbReference>
<dbReference type="AlphaFoldDB" id="A0A0J6VB34"/>
<proteinExistence type="predicted"/>
<dbReference type="InterPro" id="IPR039422">
    <property type="entry name" value="MarR/SlyA-like"/>
</dbReference>
<dbReference type="GO" id="GO:0003700">
    <property type="term" value="F:DNA-binding transcription factor activity"/>
    <property type="evidence" value="ECO:0007669"/>
    <property type="project" value="InterPro"/>
</dbReference>
<gene>
    <name evidence="2" type="ORF">MCHLDSM_07301</name>
</gene>
<sequence length="185" mass="19866">MPTPATSKQGKTARDLIDGITDSWQAEMPELDRSQSELTKRAARLAAKLGDRLTACIAPWGLTRADYGVLSTLRSIGEPYALRPKELSSRLLLSSGGVSNMVARLEGLGLVQRQPHPSDGRSTWVRLTPDGVNTSAEMARAWGRTQADIFRAVPAPLCKSAADILRDVLLAMGDAEPAKPADTSD</sequence>
<reference evidence="2 3" key="1">
    <citation type="journal article" date="2015" name="Genome Biol. Evol.">
        <title>Characterization of Three Mycobacterium spp. with Potential Use in Bioremediation by Genome Sequencing and Comparative Genomics.</title>
        <authorList>
            <person name="Das S."/>
            <person name="Pettersson B.M."/>
            <person name="Behra P.R."/>
            <person name="Ramesh M."/>
            <person name="Dasgupta S."/>
            <person name="Bhattacharya A."/>
            <person name="Kirsebom L.A."/>
        </authorList>
    </citation>
    <scope>NUCLEOTIDE SEQUENCE [LARGE SCALE GENOMIC DNA]</scope>
    <source>
        <strain evidence="2 3">DSM 43826</strain>
    </source>
</reference>
<comment type="caution">
    <text evidence="2">The sequence shown here is derived from an EMBL/GenBank/DDBJ whole genome shotgun (WGS) entry which is preliminary data.</text>
</comment>
<feature type="domain" description="HTH marR-type" evidence="1">
    <location>
        <begin position="35"/>
        <end position="174"/>
    </location>
</feature>
<dbReference type="SMR" id="A0A0J6VB34"/>
<accession>A0A0J6VB34</accession>
<organism evidence="2 3">
    <name type="scientific">Mycolicibacterium chlorophenolicum</name>
    <dbReference type="NCBI Taxonomy" id="37916"/>
    <lineage>
        <taxon>Bacteria</taxon>
        <taxon>Bacillati</taxon>
        <taxon>Actinomycetota</taxon>
        <taxon>Actinomycetes</taxon>
        <taxon>Mycobacteriales</taxon>
        <taxon>Mycobacteriaceae</taxon>
        <taxon>Mycolicibacterium</taxon>
    </lineage>
</organism>
<dbReference type="EMBL" id="JYNL01000071">
    <property type="protein sequence ID" value="KMO66957.1"/>
    <property type="molecule type" value="Genomic_DNA"/>
</dbReference>
<dbReference type="STRING" id="37916.MCHLDSM_07301"/>
<dbReference type="InterPro" id="IPR000835">
    <property type="entry name" value="HTH_MarR-typ"/>
</dbReference>
<dbReference type="InterPro" id="IPR036390">
    <property type="entry name" value="WH_DNA-bd_sf"/>
</dbReference>
<keyword evidence="3" id="KW-1185">Reference proteome</keyword>
<keyword evidence="2" id="KW-0238">DNA-binding</keyword>
<dbReference type="RefSeq" id="WP_048474252.1">
    <property type="nucleotide sequence ID" value="NZ_JYNL01000071.1"/>
</dbReference>
<evidence type="ECO:0000313" key="2">
    <source>
        <dbReference type="EMBL" id="KMO66957.1"/>
    </source>
</evidence>
<protein>
    <submittedName>
        <fullName evidence="2">DNA-binding transcriptional repressor MarR</fullName>
    </submittedName>
</protein>
<dbReference type="PANTHER" id="PTHR33164:SF104">
    <property type="entry name" value="TRANSCRIPTIONAL REGULATORY PROTEIN"/>
    <property type="match status" value="1"/>
</dbReference>
<dbReference type="Proteomes" id="UP000036513">
    <property type="component" value="Unassembled WGS sequence"/>
</dbReference>
<dbReference type="PANTHER" id="PTHR33164">
    <property type="entry name" value="TRANSCRIPTIONAL REGULATOR, MARR FAMILY"/>
    <property type="match status" value="1"/>
</dbReference>
<dbReference type="PROSITE" id="PS50995">
    <property type="entry name" value="HTH_MARR_2"/>
    <property type="match status" value="1"/>
</dbReference>
<name>A0A0J6VB34_9MYCO</name>
<dbReference type="SMART" id="SM00347">
    <property type="entry name" value="HTH_MARR"/>
    <property type="match status" value="1"/>
</dbReference>